<evidence type="ECO:0008006" key="4">
    <source>
        <dbReference type="Google" id="ProtNLM"/>
    </source>
</evidence>
<dbReference type="AlphaFoldDB" id="A0A285MEE7"/>
<organism evidence="2 3">
    <name type="scientific">Flagellimonas pacifica</name>
    <dbReference type="NCBI Taxonomy" id="1247520"/>
    <lineage>
        <taxon>Bacteria</taxon>
        <taxon>Pseudomonadati</taxon>
        <taxon>Bacteroidota</taxon>
        <taxon>Flavobacteriia</taxon>
        <taxon>Flavobacteriales</taxon>
        <taxon>Flavobacteriaceae</taxon>
        <taxon>Flagellimonas</taxon>
    </lineage>
</organism>
<dbReference type="InterPro" id="IPR013783">
    <property type="entry name" value="Ig-like_fold"/>
</dbReference>
<accession>A0A285MEE7</accession>
<sequence>MKRASKLMSIIIMVSVVLTACNKNDDSLPVQSSSLSAIKYSAKKLEGKVNNAFSSKDATVLPKNASVTFKISRIDKDKKSFTNSEKDGFKINSKGMVSASRDHKLVAGTYVLTITATTKKDKGTSKNTTLTIVISETVTPIASIKYESGNKLEGKQKVALNSKNAIIEPKNVPISFTIAKISKDKKDFENPKSGGFKINGKGGKISLPKNHVLKAGTYVLEVLGINKKDKKDKRKIQVTVVIK</sequence>
<gene>
    <name evidence="2" type="ORF">SAMN06265377_1157</name>
</gene>
<dbReference type="OrthoDB" id="9871880at2"/>
<keyword evidence="1" id="KW-0732">Signal</keyword>
<evidence type="ECO:0000313" key="2">
    <source>
        <dbReference type="EMBL" id="SNY95488.1"/>
    </source>
</evidence>
<protein>
    <recommendedName>
        <fullName evidence="4">DUF4625 domain-containing protein</fullName>
    </recommendedName>
</protein>
<dbReference type="Gene3D" id="2.60.40.10">
    <property type="entry name" value="Immunoglobulins"/>
    <property type="match status" value="1"/>
</dbReference>
<feature type="chain" id="PRO_5013284261" description="DUF4625 domain-containing protein" evidence="1">
    <location>
        <begin position="20"/>
        <end position="243"/>
    </location>
</feature>
<name>A0A285MEE7_9FLAO</name>
<dbReference type="Proteomes" id="UP000219048">
    <property type="component" value="Unassembled WGS sequence"/>
</dbReference>
<keyword evidence="3" id="KW-1185">Reference proteome</keyword>
<proteinExistence type="predicted"/>
<reference evidence="3" key="1">
    <citation type="submission" date="2017-09" db="EMBL/GenBank/DDBJ databases">
        <authorList>
            <person name="Varghese N."/>
            <person name="Submissions S."/>
        </authorList>
    </citation>
    <scope>NUCLEOTIDE SEQUENCE [LARGE SCALE GENOMIC DNA]</scope>
    <source>
        <strain evidence="3">DSM 25885</strain>
    </source>
</reference>
<feature type="signal peptide" evidence="1">
    <location>
        <begin position="1"/>
        <end position="19"/>
    </location>
</feature>
<evidence type="ECO:0000256" key="1">
    <source>
        <dbReference type="SAM" id="SignalP"/>
    </source>
</evidence>
<dbReference type="EMBL" id="OBEH01000001">
    <property type="protein sequence ID" value="SNY95488.1"/>
    <property type="molecule type" value="Genomic_DNA"/>
</dbReference>
<evidence type="ECO:0000313" key="3">
    <source>
        <dbReference type="Proteomes" id="UP000219048"/>
    </source>
</evidence>
<dbReference type="PROSITE" id="PS51257">
    <property type="entry name" value="PROKAR_LIPOPROTEIN"/>
    <property type="match status" value="1"/>
</dbReference>